<dbReference type="EMBL" id="PGFZ01000001">
    <property type="protein sequence ID" value="POZ53498.1"/>
    <property type="molecule type" value="Genomic_DNA"/>
</dbReference>
<gene>
    <name evidence="2" type="ORF">AADEFJLK_00523</name>
    <name evidence="1" type="ORF">CEK71_08945</name>
</gene>
<reference evidence="2 4" key="2">
    <citation type="submission" date="2017-11" db="EMBL/GenBank/DDBJ databases">
        <title>Draft Genome Sequence of Methylobacter psychrotolerans Sph1T, an Obligate Methanotroph from Low-Temperature Environments.</title>
        <authorList>
            <person name="Oshkin I.Y."/>
            <person name="Miroshnikov K."/>
            <person name="Belova S.E."/>
            <person name="Korzhenkov A."/>
            <person name="Toshchakov S.V."/>
            <person name="Dedysh S.N."/>
        </authorList>
    </citation>
    <scope>NUCLEOTIDE SEQUENCE [LARGE SCALE GENOMIC DNA]</scope>
    <source>
        <strain evidence="2 4">Sph1</strain>
    </source>
</reference>
<proteinExistence type="predicted"/>
<reference evidence="1 3" key="1">
    <citation type="submission" date="2017-06" db="EMBL/GenBank/DDBJ databases">
        <title>Genome Sequencing of the methanotroph Methylovulum psychrotolerants str. HV10-M2 isolated from a high-altitude environment.</title>
        <authorList>
            <person name="Mateos-Rivera A."/>
        </authorList>
    </citation>
    <scope>NUCLEOTIDE SEQUENCE [LARGE SCALE GENOMIC DNA]</scope>
    <source>
        <strain evidence="1 3">HV10_M2</strain>
    </source>
</reference>
<evidence type="ECO:0008006" key="5">
    <source>
        <dbReference type="Google" id="ProtNLM"/>
    </source>
</evidence>
<evidence type="ECO:0000313" key="1">
    <source>
        <dbReference type="EMBL" id="ASF46199.1"/>
    </source>
</evidence>
<keyword evidence="3" id="KW-1185">Reference proteome</keyword>
<organism evidence="1 3">
    <name type="scientific">Methylovulum psychrotolerans</name>
    <dbReference type="NCBI Taxonomy" id="1704499"/>
    <lineage>
        <taxon>Bacteria</taxon>
        <taxon>Pseudomonadati</taxon>
        <taxon>Pseudomonadota</taxon>
        <taxon>Gammaproteobacteria</taxon>
        <taxon>Methylococcales</taxon>
        <taxon>Methylococcaceae</taxon>
        <taxon>Methylovulum</taxon>
    </lineage>
</organism>
<name>A0A1Z4BY69_9GAMM</name>
<dbReference type="AlphaFoldDB" id="A0A1Z4BY69"/>
<sequence length="65" mass="7498">MPKRLLTALLFILLQGCTEQRLYDTAQGARVNQCTKIADNSERARCYDTATQSYDRYEQSQQPKP</sequence>
<evidence type="ECO:0000313" key="2">
    <source>
        <dbReference type="EMBL" id="POZ53498.1"/>
    </source>
</evidence>
<evidence type="ECO:0000313" key="3">
    <source>
        <dbReference type="Proteomes" id="UP000197019"/>
    </source>
</evidence>
<protein>
    <recommendedName>
        <fullName evidence="5">Lipoprotein</fullName>
    </recommendedName>
</protein>
<dbReference type="KEGG" id="mpsy:CEK71_08945"/>
<dbReference type="Proteomes" id="UP000197019">
    <property type="component" value="Chromosome"/>
</dbReference>
<evidence type="ECO:0000313" key="4">
    <source>
        <dbReference type="Proteomes" id="UP000237423"/>
    </source>
</evidence>
<dbReference type="Proteomes" id="UP000237423">
    <property type="component" value="Unassembled WGS sequence"/>
</dbReference>
<dbReference type="EMBL" id="CP022129">
    <property type="protein sequence ID" value="ASF46199.1"/>
    <property type="molecule type" value="Genomic_DNA"/>
</dbReference>
<dbReference type="PROSITE" id="PS51257">
    <property type="entry name" value="PROKAR_LIPOPROTEIN"/>
    <property type="match status" value="1"/>
</dbReference>
<dbReference type="RefSeq" id="WP_088619073.1">
    <property type="nucleotide sequence ID" value="NZ_PGFZ01000001.1"/>
</dbReference>
<accession>A0A1Z4BY69</accession>